<name>A0AAD5QLK7_PARTN</name>
<accession>A0AAD5QLK7</accession>
<dbReference type="GO" id="GO:0008270">
    <property type="term" value="F:zinc ion binding"/>
    <property type="evidence" value="ECO:0007669"/>
    <property type="project" value="InterPro"/>
</dbReference>
<dbReference type="AlphaFoldDB" id="A0AAD5QLK7"/>
<keyword evidence="3" id="KW-0645">Protease</keyword>
<dbReference type="PANTHER" id="PTHR11533">
    <property type="entry name" value="PROTEASE M1 ZINC METALLOPROTEASE"/>
    <property type="match status" value="1"/>
</dbReference>
<dbReference type="Pfam" id="PF01433">
    <property type="entry name" value="Peptidase_M1"/>
    <property type="match status" value="1"/>
</dbReference>
<feature type="binding site" evidence="9">
    <location>
        <position position="140"/>
    </location>
    <ligand>
        <name>Zn(2+)</name>
        <dbReference type="ChEBI" id="CHEBI:29105"/>
        <note>catalytic</note>
    </ligand>
</feature>
<evidence type="ECO:0000256" key="4">
    <source>
        <dbReference type="ARBA" id="ARBA00022723"/>
    </source>
</evidence>
<feature type="binding site" evidence="9">
    <location>
        <position position="163"/>
    </location>
    <ligand>
        <name>Zn(2+)</name>
        <dbReference type="ChEBI" id="CHEBI:29105"/>
        <note>catalytic</note>
    </ligand>
</feature>
<evidence type="ECO:0000256" key="6">
    <source>
        <dbReference type="ARBA" id="ARBA00022833"/>
    </source>
</evidence>
<dbReference type="PRINTS" id="PR00756">
    <property type="entry name" value="ALADIPTASE"/>
</dbReference>
<dbReference type="Gene3D" id="2.60.40.1910">
    <property type="match status" value="1"/>
</dbReference>
<keyword evidence="6 9" id="KW-0862">Zinc</keyword>
<dbReference type="GO" id="GO:0006508">
    <property type="term" value="P:proteolysis"/>
    <property type="evidence" value="ECO:0007669"/>
    <property type="project" value="UniProtKB-KW"/>
</dbReference>
<feature type="domain" description="ERAP1-like C-terminal" evidence="12">
    <location>
        <begin position="382"/>
        <end position="542"/>
    </location>
</feature>
<dbReference type="GO" id="GO:0043171">
    <property type="term" value="P:peptide catabolic process"/>
    <property type="evidence" value="ECO:0007669"/>
    <property type="project" value="TreeGrafter"/>
</dbReference>
<keyword evidence="5" id="KW-0378">Hydrolase</keyword>
<evidence type="ECO:0000256" key="1">
    <source>
        <dbReference type="ARBA" id="ARBA00010136"/>
    </source>
</evidence>
<protein>
    <submittedName>
        <fullName evidence="13">Uncharacterized protein</fullName>
    </submittedName>
</protein>
<keyword evidence="14" id="KW-1185">Reference proteome</keyword>
<sequence>MPIKFSKEYVDRLYMDVFHRTVKMSTYLLAVAILDSYEYEKRTTRNTSDLIEVRLYAPQDVIKGQSDFGLDTAVRALEYFEKYFDKPYPLKKIDLVALDDFSEGAMENWGMMTFRDSALLYADGITSAQSKEYIALVICHEVAHQWFGNLVTMDWWNDLWLNEGFANYMEFRCVDRLFPDWNIMTRFYAENVALSHELDGLRSSRAISSHTFNQTNIMGLFDAISYHKASAIIRMLQSLTGERNFQRSLIEYLNKYAYGNAKGSQLWEVVGKHTTLPHGINIQNLASAYIKQVGCPEIFVTLSDTAITVHSQTRHFFEDGERDDTEWPIPIYYRTDAQPESRLQWMQVDHNKTRRKRCIYQPKILKRSADVLAGQLTKSSKWVVANTDGLSYVKVLYDKRNYEELTKQLRVNHTAISAIDRTMILVDAFDFSKSSKLNIEVYLDLLLYATEEMDHLAWMMISKQIKYIENLIEETSFAHIFKDLQRTLILRPYERVGWNTNTSMTPAQKCLQAEVIGIACRLRHRDCVKQAQHRYNEWIVTKKDHHLSSSV</sequence>
<evidence type="ECO:0000256" key="9">
    <source>
        <dbReference type="PIRSR" id="PIRSR634016-3"/>
    </source>
</evidence>
<evidence type="ECO:0000256" key="10">
    <source>
        <dbReference type="PIRSR" id="PIRSR634016-4"/>
    </source>
</evidence>
<dbReference type="GO" id="GO:0070006">
    <property type="term" value="F:metalloaminopeptidase activity"/>
    <property type="evidence" value="ECO:0007669"/>
    <property type="project" value="TreeGrafter"/>
</dbReference>
<reference evidence="13" key="1">
    <citation type="submission" date="2021-06" db="EMBL/GenBank/DDBJ databases">
        <title>Parelaphostrongylus tenuis whole genome reference sequence.</title>
        <authorList>
            <person name="Garwood T.J."/>
            <person name="Larsen P.A."/>
            <person name="Fountain-Jones N.M."/>
            <person name="Garbe J.R."/>
            <person name="Macchietto M.G."/>
            <person name="Kania S.A."/>
            <person name="Gerhold R.W."/>
            <person name="Richards J.E."/>
            <person name="Wolf T.M."/>
        </authorList>
    </citation>
    <scope>NUCLEOTIDE SEQUENCE</scope>
    <source>
        <strain evidence="13">MNPRO001-30</strain>
        <tissue evidence="13">Meninges</tissue>
    </source>
</reference>
<dbReference type="GO" id="GO:0005737">
    <property type="term" value="C:cytoplasm"/>
    <property type="evidence" value="ECO:0007669"/>
    <property type="project" value="TreeGrafter"/>
</dbReference>
<keyword evidence="7" id="KW-0482">Metalloprotease</keyword>
<dbReference type="Pfam" id="PF11838">
    <property type="entry name" value="ERAP1_C"/>
    <property type="match status" value="1"/>
</dbReference>
<evidence type="ECO:0000256" key="7">
    <source>
        <dbReference type="ARBA" id="ARBA00023049"/>
    </source>
</evidence>
<comment type="similarity">
    <text evidence="1">Belongs to the peptidase M1 family.</text>
</comment>
<evidence type="ECO:0000256" key="8">
    <source>
        <dbReference type="PIRSR" id="PIRSR634016-1"/>
    </source>
</evidence>
<comment type="caution">
    <text evidence="13">The sequence shown here is derived from an EMBL/GenBank/DDBJ whole genome shotgun (WGS) entry which is preliminary data.</text>
</comment>
<dbReference type="GO" id="GO:0005615">
    <property type="term" value="C:extracellular space"/>
    <property type="evidence" value="ECO:0007669"/>
    <property type="project" value="TreeGrafter"/>
</dbReference>
<dbReference type="InterPro" id="IPR001930">
    <property type="entry name" value="Peptidase_M1"/>
</dbReference>
<feature type="active site" description="Proton acceptor" evidence="8">
    <location>
        <position position="141"/>
    </location>
</feature>
<dbReference type="GO" id="GO:0042277">
    <property type="term" value="F:peptide binding"/>
    <property type="evidence" value="ECO:0007669"/>
    <property type="project" value="TreeGrafter"/>
</dbReference>
<dbReference type="Gene3D" id="1.10.390.10">
    <property type="entry name" value="Neutral Protease Domain 2"/>
    <property type="match status" value="1"/>
</dbReference>
<dbReference type="InterPro" id="IPR014782">
    <property type="entry name" value="Peptidase_M1_dom"/>
</dbReference>
<evidence type="ECO:0000259" key="12">
    <source>
        <dbReference type="Pfam" id="PF11838"/>
    </source>
</evidence>
<dbReference type="PANTHER" id="PTHR11533:SF299">
    <property type="entry name" value="AMINOPEPTIDASE"/>
    <property type="match status" value="1"/>
</dbReference>
<evidence type="ECO:0000313" key="13">
    <source>
        <dbReference type="EMBL" id="KAJ1353380.1"/>
    </source>
</evidence>
<proteinExistence type="inferred from homology"/>
<evidence type="ECO:0000259" key="11">
    <source>
        <dbReference type="Pfam" id="PF01433"/>
    </source>
</evidence>
<dbReference type="GO" id="GO:0016020">
    <property type="term" value="C:membrane"/>
    <property type="evidence" value="ECO:0007669"/>
    <property type="project" value="TreeGrafter"/>
</dbReference>
<evidence type="ECO:0000256" key="5">
    <source>
        <dbReference type="ARBA" id="ARBA00022801"/>
    </source>
</evidence>
<dbReference type="FunFam" id="1.10.390.10:FF:000006">
    <property type="entry name" value="Puromycin-sensitive aminopeptidase"/>
    <property type="match status" value="1"/>
</dbReference>
<feature type="binding site" evidence="9">
    <location>
        <position position="144"/>
    </location>
    <ligand>
        <name>Zn(2+)</name>
        <dbReference type="ChEBI" id="CHEBI:29105"/>
        <note>catalytic</note>
    </ligand>
</feature>
<dbReference type="CDD" id="cd09601">
    <property type="entry name" value="M1_APN-Q_like"/>
    <property type="match status" value="1"/>
</dbReference>
<evidence type="ECO:0000256" key="3">
    <source>
        <dbReference type="ARBA" id="ARBA00022670"/>
    </source>
</evidence>
<gene>
    <name evidence="13" type="ORF">KIN20_009988</name>
</gene>
<dbReference type="EMBL" id="JAHQIW010001697">
    <property type="protein sequence ID" value="KAJ1353380.1"/>
    <property type="molecule type" value="Genomic_DNA"/>
</dbReference>
<keyword evidence="4 9" id="KW-0479">Metal-binding</keyword>
<feature type="site" description="Transition state stabilizer" evidence="10">
    <location>
        <position position="226"/>
    </location>
</feature>
<comment type="cofactor">
    <cofactor evidence="9">
        <name>Zn(2+)</name>
        <dbReference type="ChEBI" id="CHEBI:29105"/>
    </cofactor>
    <text evidence="9">Binds 1 zinc ion per subunit.</text>
</comment>
<dbReference type="SUPFAM" id="SSF55486">
    <property type="entry name" value="Metalloproteases ('zincins'), catalytic domain"/>
    <property type="match status" value="1"/>
</dbReference>
<feature type="domain" description="Peptidase M1 membrane alanine aminopeptidase" evidence="11">
    <location>
        <begin position="68"/>
        <end position="285"/>
    </location>
</feature>
<dbReference type="InterPro" id="IPR024571">
    <property type="entry name" value="ERAP1-like_C_dom"/>
</dbReference>
<organism evidence="13 14">
    <name type="scientific">Parelaphostrongylus tenuis</name>
    <name type="common">Meningeal worm</name>
    <dbReference type="NCBI Taxonomy" id="148309"/>
    <lineage>
        <taxon>Eukaryota</taxon>
        <taxon>Metazoa</taxon>
        <taxon>Ecdysozoa</taxon>
        <taxon>Nematoda</taxon>
        <taxon>Chromadorea</taxon>
        <taxon>Rhabditida</taxon>
        <taxon>Rhabditina</taxon>
        <taxon>Rhabditomorpha</taxon>
        <taxon>Strongyloidea</taxon>
        <taxon>Metastrongylidae</taxon>
        <taxon>Parelaphostrongylus</taxon>
    </lineage>
</organism>
<dbReference type="Gene3D" id="1.25.50.20">
    <property type="match status" value="1"/>
</dbReference>
<dbReference type="InterPro" id="IPR034016">
    <property type="entry name" value="M1_APN-typ"/>
</dbReference>
<evidence type="ECO:0000313" key="14">
    <source>
        <dbReference type="Proteomes" id="UP001196413"/>
    </source>
</evidence>
<dbReference type="Proteomes" id="UP001196413">
    <property type="component" value="Unassembled WGS sequence"/>
</dbReference>
<evidence type="ECO:0000256" key="2">
    <source>
        <dbReference type="ARBA" id="ARBA00022438"/>
    </source>
</evidence>
<keyword evidence="2" id="KW-0031">Aminopeptidase</keyword>
<dbReference type="InterPro" id="IPR050344">
    <property type="entry name" value="Peptidase_M1_aminopeptidases"/>
</dbReference>
<dbReference type="InterPro" id="IPR027268">
    <property type="entry name" value="Peptidase_M4/M1_CTD_sf"/>
</dbReference>